<dbReference type="CDD" id="cd16917">
    <property type="entry name" value="HATPase_UhpB-NarQ-NarX-like"/>
    <property type="match status" value="1"/>
</dbReference>
<dbReference type="PROSITE" id="PS50109">
    <property type="entry name" value="HIS_KIN"/>
    <property type="match status" value="1"/>
</dbReference>
<comment type="catalytic activity">
    <reaction evidence="1">
        <text>ATP + protein L-histidine = ADP + protein N-phospho-L-histidine.</text>
        <dbReference type="EC" id="2.7.13.3"/>
    </reaction>
</comment>
<dbReference type="Proteomes" id="UP000529637">
    <property type="component" value="Unassembled WGS sequence"/>
</dbReference>
<evidence type="ECO:0000256" key="2">
    <source>
        <dbReference type="ARBA" id="ARBA00012438"/>
    </source>
</evidence>
<dbReference type="GO" id="GO:0016020">
    <property type="term" value="C:membrane"/>
    <property type="evidence" value="ECO:0007669"/>
    <property type="project" value="InterPro"/>
</dbReference>
<evidence type="ECO:0000256" key="6">
    <source>
        <dbReference type="ARBA" id="ARBA00022777"/>
    </source>
</evidence>
<dbReference type="GO" id="GO:0046983">
    <property type="term" value="F:protein dimerization activity"/>
    <property type="evidence" value="ECO:0007669"/>
    <property type="project" value="InterPro"/>
</dbReference>
<dbReference type="InterPro" id="IPR050482">
    <property type="entry name" value="Sensor_HK_TwoCompSys"/>
</dbReference>
<keyword evidence="4" id="KW-0808">Transferase</keyword>
<dbReference type="Pfam" id="PF05227">
    <property type="entry name" value="CHASE3"/>
    <property type="match status" value="1"/>
</dbReference>
<keyword evidence="8" id="KW-0902">Two-component regulatory system</keyword>
<sequence>MPARLIRRLRNGVVAFPLAALTALAMFFISETSYQDARASLDELGARSEARSNIQLLSRSLLEAETAQRGFLLTGRDDYLEPYRTALPMIERSLAWLRSYYANDGDDRAVGERVIKLSGEKLSEIETTLKLQAAGRESAWRELLLTDIGREKMQSVQALTKQLLDVEAARIRTSRDSVFRTLLLNRIGVTAMTALSLLALFMYLRQSAALDRERTEQEEVIQNERDRLEAEVTARTIQLKELAQHLQTVREDERSRLARELHDELGALLTAAKLDAARLKSRLGATTPEVAERLTHLNEALNGGIALKRRIIEDLRPSSLSNLGLVAALDILTREFGARSDIEMVCDLHPVHLDAPAELTIYRLIQEALTNVAKYAKASRVEIRLGPDANGNVHVSVRDDGVGFDPRTRRTSTHGLVGMRYRVEAEGGEMKLTSAPGQGTLIEAVLPQAIPAKEPREGVDAVPA</sequence>
<keyword evidence="12" id="KW-1185">Reference proteome</keyword>
<dbReference type="AlphaFoldDB" id="A0A7Y6TVJ6"/>
<evidence type="ECO:0000256" key="5">
    <source>
        <dbReference type="ARBA" id="ARBA00022741"/>
    </source>
</evidence>
<comment type="caution">
    <text evidence="11">The sequence shown here is derived from an EMBL/GenBank/DDBJ whole genome shotgun (WGS) entry which is preliminary data.</text>
</comment>
<evidence type="ECO:0000256" key="9">
    <source>
        <dbReference type="SAM" id="Phobius"/>
    </source>
</evidence>
<name>A0A7Y6TVJ6_9BURK</name>
<dbReference type="InterPro" id="IPR011712">
    <property type="entry name" value="Sig_transdc_His_kin_sub3_dim/P"/>
</dbReference>
<keyword evidence="6" id="KW-0418">Kinase</keyword>
<evidence type="ECO:0000256" key="8">
    <source>
        <dbReference type="ARBA" id="ARBA00023012"/>
    </source>
</evidence>
<keyword evidence="3" id="KW-0597">Phosphoprotein</keyword>
<keyword evidence="5" id="KW-0547">Nucleotide-binding</keyword>
<dbReference type="EMBL" id="JABWMJ010000002">
    <property type="protein sequence ID" value="NUZ05073.1"/>
    <property type="molecule type" value="Genomic_DNA"/>
</dbReference>
<gene>
    <name evidence="11" type="ORF">HQN59_04775</name>
</gene>
<dbReference type="SUPFAM" id="SSF55874">
    <property type="entry name" value="ATPase domain of HSP90 chaperone/DNA topoisomerase II/histidine kinase"/>
    <property type="match status" value="1"/>
</dbReference>
<reference evidence="11 12" key="1">
    <citation type="submission" date="2020-06" db="EMBL/GenBank/DDBJ databases">
        <title>Schlegella sp. ID0723 isolated from air conditioner.</title>
        <authorList>
            <person name="Kim D.Y."/>
            <person name="Kim D.-U."/>
        </authorList>
    </citation>
    <scope>NUCLEOTIDE SEQUENCE [LARGE SCALE GENOMIC DNA]</scope>
    <source>
        <strain evidence="11 12">ID0723</strain>
    </source>
</reference>
<accession>A0A7Y6TVJ6</accession>
<dbReference type="Gene3D" id="1.20.5.1930">
    <property type="match status" value="1"/>
</dbReference>
<evidence type="ECO:0000259" key="10">
    <source>
        <dbReference type="PROSITE" id="PS50109"/>
    </source>
</evidence>
<dbReference type="SMART" id="SM00387">
    <property type="entry name" value="HATPase_c"/>
    <property type="match status" value="1"/>
</dbReference>
<dbReference type="CDD" id="cd19410">
    <property type="entry name" value="HK9-like_sensor"/>
    <property type="match status" value="1"/>
</dbReference>
<feature type="domain" description="Histidine kinase" evidence="10">
    <location>
        <begin position="256"/>
        <end position="450"/>
    </location>
</feature>
<dbReference type="PANTHER" id="PTHR24421">
    <property type="entry name" value="NITRATE/NITRITE SENSOR PROTEIN NARX-RELATED"/>
    <property type="match status" value="1"/>
</dbReference>
<organism evidence="11 12">
    <name type="scientific">Piscinibacter koreensis</name>
    <dbReference type="NCBI Taxonomy" id="2742824"/>
    <lineage>
        <taxon>Bacteria</taxon>
        <taxon>Pseudomonadati</taxon>
        <taxon>Pseudomonadota</taxon>
        <taxon>Betaproteobacteria</taxon>
        <taxon>Burkholderiales</taxon>
        <taxon>Sphaerotilaceae</taxon>
        <taxon>Piscinibacter</taxon>
    </lineage>
</organism>
<keyword evidence="9" id="KW-0472">Membrane</keyword>
<keyword evidence="7" id="KW-0067">ATP-binding</keyword>
<dbReference type="GO" id="GO:0005524">
    <property type="term" value="F:ATP binding"/>
    <property type="evidence" value="ECO:0007669"/>
    <property type="project" value="UniProtKB-KW"/>
</dbReference>
<protein>
    <recommendedName>
        <fullName evidence="2">histidine kinase</fullName>
        <ecNumber evidence="2">2.7.13.3</ecNumber>
    </recommendedName>
</protein>
<feature type="transmembrane region" description="Helical" evidence="9">
    <location>
        <begin position="183"/>
        <end position="204"/>
    </location>
</feature>
<dbReference type="Gene3D" id="3.30.565.10">
    <property type="entry name" value="Histidine kinase-like ATPase, C-terminal domain"/>
    <property type="match status" value="1"/>
</dbReference>
<dbReference type="RefSeq" id="WP_176066643.1">
    <property type="nucleotide sequence ID" value="NZ_JABWMJ010000002.1"/>
</dbReference>
<dbReference type="InterPro" id="IPR007891">
    <property type="entry name" value="CHASE3"/>
</dbReference>
<evidence type="ECO:0000256" key="3">
    <source>
        <dbReference type="ARBA" id="ARBA00022553"/>
    </source>
</evidence>
<keyword evidence="9" id="KW-1133">Transmembrane helix</keyword>
<dbReference type="PANTHER" id="PTHR24421:SF10">
    <property type="entry name" value="NITRATE_NITRITE SENSOR PROTEIN NARQ"/>
    <property type="match status" value="1"/>
</dbReference>
<dbReference type="InterPro" id="IPR036890">
    <property type="entry name" value="HATPase_C_sf"/>
</dbReference>
<evidence type="ECO:0000313" key="12">
    <source>
        <dbReference type="Proteomes" id="UP000529637"/>
    </source>
</evidence>
<keyword evidence="9" id="KW-0812">Transmembrane</keyword>
<dbReference type="InterPro" id="IPR005467">
    <property type="entry name" value="His_kinase_dom"/>
</dbReference>
<dbReference type="InterPro" id="IPR003594">
    <property type="entry name" value="HATPase_dom"/>
</dbReference>
<dbReference type="GO" id="GO:0000155">
    <property type="term" value="F:phosphorelay sensor kinase activity"/>
    <property type="evidence" value="ECO:0007669"/>
    <property type="project" value="InterPro"/>
</dbReference>
<proteinExistence type="predicted"/>
<evidence type="ECO:0000256" key="1">
    <source>
        <dbReference type="ARBA" id="ARBA00000085"/>
    </source>
</evidence>
<dbReference type="EC" id="2.7.13.3" evidence="2"/>
<evidence type="ECO:0000313" key="11">
    <source>
        <dbReference type="EMBL" id="NUZ05073.1"/>
    </source>
</evidence>
<evidence type="ECO:0000256" key="7">
    <source>
        <dbReference type="ARBA" id="ARBA00022840"/>
    </source>
</evidence>
<dbReference type="Pfam" id="PF07730">
    <property type="entry name" value="HisKA_3"/>
    <property type="match status" value="1"/>
</dbReference>
<dbReference type="Pfam" id="PF02518">
    <property type="entry name" value="HATPase_c"/>
    <property type="match status" value="1"/>
</dbReference>
<evidence type="ECO:0000256" key="4">
    <source>
        <dbReference type="ARBA" id="ARBA00022679"/>
    </source>
</evidence>